<evidence type="ECO:0000313" key="2">
    <source>
        <dbReference type="EMBL" id="VAX36551.1"/>
    </source>
</evidence>
<reference evidence="2" key="1">
    <citation type="submission" date="2018-06" db="EMBL/GenBank/DDBJ databases">
        <authorList>
            <person name="Zhirakovskaya E."/>
        </authorList>
    </citation>
    <scope>NUCLEOTIDE SEQUENCE</scope>
</reference>
<evidence type="ECO:0000259" key="1">
    <source>
        <dbReference type="Pfam" id="PF13847"/>
    </source>
</evidence>
<feature type="domain" description="Methyltransferase" evidence="1">
    <location>
        <begin position="78"/>
        <end position="206"/>
    </location>
</feature>
<dbReference type="AlphaFoldDB" id="A0A3B1DCH4"/>
<sequence>MIRFRCFFCFAFFCSVCVSLNAQQEKKETKTKVEKSVKPGINKSFVNVNPQKFVERFEREGREVYDQREQIIKAIKLKPGTKIADIGAGTGLFTRLFSPAVGQKGHVYAVDISKNFIKHITLSCKEKGMENVTGIVCVQDDVKLAPQSIDVAFVCATYHHFEYPNKTLTSIHRALRPQGKLIVIDFDRKKNVSSEWILKHVRAGKKTVLKEILSNKFKLVEEKKLFKKNYFLQFVKE</sequence>
<dbReference type="Gene3D" id="3.40.50.150">
    <property type="entry name" value="Vaccinia Virus protein VP39"/>
    <property type="match status" value="1"/>
</dbReference>
<dbReference type="CDD" id="cd02440">
    <property type="entry name" value="AdoMet_MTases"/>
    <property type="match status" value="1"/>
</dbReference>
<proteinExistence type="predicted"/>
<organism evidence="2">
    <name type="scientific">hydrothermal vent metagenome</name>
    <dbReference type="NCBI Taxonomy" id="652676"/>
    <lineage>
        <taxon>unclassified sequences</taxon>
        <taxon>metagenomes</taxon>
        <taxon>ecological metagenomes</taxon>
    </lineage>
</organism>
<name>A0A3B1DCH4_9ZZZZ</name>
<dbReference type="InterPro" id="IPR029063">
    <property type="entry name" value="SAM-dependent_MTases_sf"/>
</dbReference>
<dbReference type="EMBL" id="UOGL01000063">
    <property type="protein sequence ID" value="VAX36551.1"/>
    <property type="molecule type" value="Genomic_DNA"/>
</dbReference>
<dbReference type="PANTHER" id="PTHR43861">
    <property type="entry name" value="TRANS-ACONITATE 2-METHYLTRANSFERASE-RELATED"/>
    <property type="match status" value="1"/>
</dbReference>
<dbReference type="InterPro" id="IPR025714">
    <property type="entry name" value="Methyltranfer_dom"/>
</dbReference>
<gene>
    <name evidence="2" type="ORF">MNBD_PLANCTO02-966</name>
</gene>
<dbReference type="Pfam" id="PF13847">
    <property type="entry name" value="Methyltransf_31"/>
    <property type="match status" value="1"/>
</dbReference>
<dbReference type="PANTHER" id="PTHR43861:SF1">
    <property type="entry name" value="TRANS-ACONITATE 2-METHYLTRANSFERASE"/>
    <property type="match status" value="1"/>
</dbReference>
<protein>
    <recommendedName>
        <fullName evidence="1">Methyltransferase domain-containing protein</fullName>
    </recommendedName>
</protein>
<accession>A0A3B1DCH4</accession>
<dbReference type="SUPFAM" id="SSF53335">
    <property type="entry name" value="S-adenosyl-L-methionine-dependent methyltransferases"/>
    <property type="match status" value="1"/>
</dbReference>